<keyword evidence="5" id="KW-0808">Transferase</keyword>
<dbReference type="Gene3D" id="3.30.420.10">
    <property type="entry name" value="Ribonuclease H-like superfamily/Ribonuclease H"/>
    <property type="match status" value="1"/>
</dbReference>
<proteinExistence type="predicted"/>
<dbReference type="RefSeq" id="WP_146656747.1">
    <property type="nucleotide sequence ID" value="NZ_CM008790.1"/>
</dbReference>
<dbReference type="InterPro" id="IPR012337">
    <property type="entry name" value="RNaseH-like_sf"/>
</dbReference>
<protein>
    <recommendedName>
        <fullName evidence="1">DNA-directed DNA polymerase</fullName>
        <ecNumber evidence="1">2.7.7.7</ecNumber>
    </recommendedName>
</protein>
<dbReference type="EC" id="2.7.7.7" evidence="1"/>
<dbReference type="SUPFAM" id="SSF53098">
    <property type="entry name" value="Ribonuclease H-like"/>
    <property type="match status" value="1"/>
</dbReference>
<sequence length="186" mass="21046">MNINHQNEHTCKVVIDTETTGLSLKHDRIIELAAIEVVNGRISRIFHSYFDPSPVKVNVSATAIHGLTNEFLSTKPKFKEHVDQFLELIKDKPLIAHNARFDATMINNELTRIGKTCIPNNQWIDTLKLARNLFPGKPNSLAVLCKRYKLKPNGLLHSAIKDCENLLTIYNLMCSDTTKKSIPKSK</sequence>
<keyword evidence="6" id="KW-1185">Reference proteome</keyword>
<dbReference type="PANTHER" id="PTHR30231:SF41">
    <property type="entry name" value="DNA POLYMERASE III SUBUNIT EPSILON"/>
    <property type="match status" value="1"/>
</dbReference>
<evidence type="ECO:0000259" key="4">
    <source>
        <dbReference type="SMART" id="SM00479"/>
    </source>
</evidence>
<organism evidence="5 6">
    <name type="scientific">Candidatus Hodgkinia cicadicola</name>
    <dbReference type="NCBI Taxonomy" id="573658"/>
    <lineage>
        <taxon>Bacteria</taxon>
        <taxon>Pseudomonadati</taxon>
        <taxon>Pseudomonadota</taxon>
        <taxon>Alphaproteobacteria</taxon>
        <taxon>Hyphomicrobiales</taxon>
        <taxon>Candidatus Hodgkinia</taxon>
    </lineage>
</organism>
<name>A0ABX4MJN5_9HYPH</name>
<comment type="function">
    <text evidence="2">DNA polymerase III is a complex, multichain enzyme responsible for most of the replicative synthesis in bacteria. The epsilon subunit contain the editing function and is a proofreading 3'-5' exonuclease.</text>
</comment>
<dbReference type="NCBIfam" id="TIGR00573">
    <property type="entry name" value="dnaq"/>
    <property type="match status" value="1"/>
</dbReference>
<evidence type="ECO:0000313" key="6">
    <source>
        <dbReference type="Proteomes" id="UP000230981"/>
    </source>
</evidence>
<dbReference type="SMART" id="SM00479">
    <property type="entry name" value="EXOIII"/>
    <property type="match status" value="1"/>
</dbReference>
<dbReference type="InterPro" id="IPR013520">
    <property type="entry name" value="Ribonucl_H"/>
</dbReference>
<evidence type="ECO:0000256" key="2">
    <source>
        <dbReference type="ARBA" id="ARBA00025483"/>
    </source>
</evidence>
<dbReference type="InterPro" id="IPR006054">
    <property type="entry name" value="DnaQ"/>
</dbReference>
<dbReference type="Proteomes" id="UP000230981">
    <property type="component" value="Unassembled WGS sequence"/>
</dbReference>
<dbReference type="EMBL" id="NXGO01000004">
    <property type="protein sequence ID" value="PIM96052.1"/>
    <property type="molecule type" value="Genomic_DNA"/>
</dbReference>
<reference evidence="5" key="1">
    <citation type="submission" date="2017-09" db="EMBL/GenBank/DDBJ databases">
        <authorList>
            <person name="Campbell M.A."/>
            <person name="Lukasik P."/>
            <person name="Simon C."/>
            <person name="McCutcheon J.P."/>
        </authorList>
    </citation>
    <scope>NUCLEOTIDE SEQUENCE [LARGE SCALE GENOMIC DNA]</scope>
    <source>
        <strain evidence="5">MAGTDC</strain>
    </source>
</reference>
<gene>
    <name evidence="5" type="primary">dnaQ</name>
    <name evidence="5" type="ORF">magtdc_37</name>
</gene>
<evidence type="ECO:0000313" key="5">
    <source>
        <dbReference type="EMBL" id="PIM96052.1"/>
    </source>
</evidence>
<comment type="catalytic activity">
    <reaction evidence="3">
        <text>DNA(n) + a 2'-deoxyribonucleoside 5'-triphosphate = DNA(n+1) + diphosphate</text>
        <dbReference type="Rhea" id="RHEA:22508"/>
        <dbReference type="Rhea" id="RHEA-COMP:17339"/>
        <dbReference type="Rhea" id="RHEA-COMP:17340"/>
        <dbReference type="ChEBI" id="CHEBI:33019"/>
        <dbReference type="ChEBI" id="CHEBI:61560"/>
        <dbReference type="ChEBI" id="CHEBI:173112"/>
        <dbReference type="EC" id="2.7.7.7"/>
    </reaction>
</comment>
<dbReference type="Pfam" id="PF00929">
    <property type="entry name" value="RNase_T"/>
    <property type="match status" value="1"/>
</dbReference>
<keyword evidence="5" id="KW-0548">Nucleotidyltransferase</keyword>
<dbReference type="PANTHER" id="PTHR30231">
    <property type="entry name" value="DNA POLYMERASE III SUBUNIT EPSILON"/>
    <property type="match status" value="1"/>
</dbReference>
<dbReference type="GO" id="GO:0003887">
    <property type="term" value="F:DNA-directed DNA polymerase activity"/>
    <property type="evidence" value="ECO:0007669"/>
    <property type="project" value="UniProtKB-EC"/>
</dbReference>
<evidence type="ECO:0000256" key="3">
    <source>
        <dbReference type="ARBA" id="ARBA00049244"/>
    </source>
</evidence>
<feature type="domain" description="Exonuclease" evidence="4">
    <location>
        <begin position="13"/>
        <end position="179"/>
    </location>
</feature>
<evidence type="ECO:0000256" key="1">
    <source>
        <dbReference type="ARBA" id="ARBA00012417"/>
    </source>
</evidence>
<accession>A0ABX4MJN5</accession>
<dbReference type="InterPro" id="IPR036397">
    <property type="entry name" value="RNaseH_sf"/>
</dbReference>
<comment type="caution">
    <text evidence="5">The sequence shown here is derived from an EMBL/GenBank/DDBJ whole genome shotgun (WGS) entry which is preliminary data.</text>
</comment>